<keyword evidence="2" id="KW-0378">Hydrolase</keyword>
<feature type="compositionally biased region" description="Pro residues" evidence="5">
    <location>
        <begin position="67"/>
        <end position="91"/>
    </location>
</feature>
<dbReference type="GO" id="GO:0043139">
    <property type="term" value="F:5'-3' DNA helicase activity"/>
    <property type="evidence" value="ECO:0007669"/>
    <property type="project" value="TreeGrafter"/>
</dbReference>
<dbReference type="InterPro" id="IPR041679">
    <property type="entry name" value="DNA2/NAM7-like_C"/>
</dbReference>
<dbReference type="PANTHER" id="PTHR43788">
    <property type="entry name" value="DNA2/NAM7 HELICASE FAMILY MEMBER"/>
    <property type="match status" value="1"/>
</dbReference>
<evidence type="ECO:0000256" key="5">
    <source>
        <dbReference type="SAM" id="MobiDB-lite"/>
    </source>
</evidence>
<comment type="caution">
    <text evidence="7">The sequence shown here is derived from an EMBL/GenBank/DDBJ whole genome shotgun (WGS) entry which is preliminary data.</text>
</comment>
<dbReference type="PATRIC" id="fig|33051.4.peg.421"/>
<evidence type="ECO:0000313" key="7">
    <source>
        <dbReference type="EMBL" id="KTT96642.1"/>
    </source>
</evidence>
<dbReference type="InterPro" id="IPR027417">
    <property type="entry name" value="P-loop_NTPase"/>
</dbReference>
<feature type="domain" description="DNA2/NAM7 helicase-like C-terminal" evidence="6">
    <location>
        <begin position="972"/>
        <end position="1088"/>
    </location>
</feature>
<evidence type="ECO:0000256" key="3">
    <source>
        <dbReference type="ARBA" id="ARBA00022806"/>
    </source>
</evidence>
<gene>
    <name evidence="7" type="ORF">SB4_15105</name>
</gene>
<sequence>MSFAGRPYAQLGIAELEGLVQDSPDRGATNEAILAELRYRKVARAQALQKRLEGMLAAPVMAQAAPAPKPTAPPTPPPAQPTPRSRPAPPLPERETIANDPQDILRAWTVLEVLSPATFRKPADLAGGDMRRIARFDRGLPWAGGTAKGPPGARLYFQIVLGSIVMQPAIDGLLQRFADSRPERPQARGETPLAIVIVDREGRPIPDACAVVSSFGWGLPHALAGDPASLSRWSEEEDRIQTALHERLYREGQDGKAVPLDEAAIASAYRWLVATLGLDGSLSKPPSFAVRSTVPFKSSEPPEALLLNSFFLKDIGKAAALFAKNEVPETLKRFLGVTSPETRRDLLHDEEAIEAVVAPERFPAGRWPGPGRHPLVLMQQAAVNLATAQRPGEILAVNGPPGTGKTTLLRDVVAALVTERAGVMASFDDPEKAFTASGAKLNLGGAWLHLYRLDPRLKGFEMLVASSNNKAVENVSGELPAIGAVADDAPRLRYFKPMADGLLGQESWGAIAAVLGNAGNRSAFKDRFWWTEDTGLFSYFKAIDGRKPEIRLPDGTTRPPRIVSDLDPPLDRRAALRRWQAARTRFRDLEKQVAATRERVELFRLRSRHFPILERAFEAVRVHGAERPGLFQRLLGLGRYRAWRATHVPLSSALASAGEQAADAKLLPAGLRQRLARSPWLGFGADARATEVDALLAPLLAEWRRERDARHATAIDDDFFASEPEQIQPSAPWFTAEEHRERDALFEAALDLHGAFIDAAAKPLRQNLGAALQVLDGKGLGDPARDALIPDLWSSLFLVVPAMSTTFASVGTMLGRLPPASLGWLLVDEAGQASPQQAVGAIMRAGRAIVVGDPIQVPPVVMLPERLTSAICRTFGIDAGRFSAPAASVQTLADDATAWFAEFPARLGSRTVGVPLLVHRRCSEPMFGIANRVAYEKLMVQAKTPRPSPIRDLLGPSSWIDVVGSGIDKWCVEEGREAVAMIERIVAADLKPDLYAVTPFVQVADGLRRMIRESAILGAAIPDLDRWSYERVGTIHTVQGREAETVIFVLGAPNADQTGARAWAGKEPNLLNVAVTRAKEAVYVIGNRGLWRSAGVFAQLDAGLDRQREDE</sequence>
<protein>
    <recommendedName>
        <fullName evidence="6">DNA2/NAM7 helicase-like C-terminal domain-containing protein</fullName>
    </recommendedName>
</protein>
<keyword evidence="3" id="KW-0347">Helicase</keyword>
<accession>A0A147IMZ4</accession>
<name>A0A147IMZ4_9SPHN</name>
<evidence type="ECO:0000256" key="2">
    <source>
        <dbReference type="ARBA" id="ARBA00022801"/>
    </source>
</evidence>
<feature type="region of interest" description="Disordered" evidence="5">
    <location>
        <begin position="63"/>
        <end position="99"/>
    </location>
</feature>
<evidence type="ECO:0000256" key="1">
    <source>
        <dbReference type="ARBA" id="ARBA00022741"/>
    </source>
</evidence>
<dbReference type="OrthoDB" id="9757917at2"/>
<dbReference type="EMBL" id="LDTE01000104">
    <property type="protein sequence ID" value="KTT96642.1"/>
    <property type="molecule type" value="Genomic_DNA"/>
</dbReference>
<proteinExistence type="predicted"/>
<dbReference type="SUPFAM" id="SSF52540">
    <property type="entry name" value="P-loop containing nucleoside triphosphate hydrolases"/>
    <property type="match status" value="1"/>
</dbReference>
<dbReference type="AlphaFoldDB" id="A0A147IMZ4"/>
<keyword evidence="4" id="KW-0067">ATP-binding</keyword>
<dbReference type="Gene3D" id="3.40.50.300">
    <property type="entry name" value="P-loop containing nucleotide triphosphate hydrolases"/>
    <property type="match status" value="3"/>
</dbReference>
<evidence type="ECO:0000259" key="6">
    <source>
        <dbReference type="Pfam" id="PF13087"/>
    </source>
</evidence>
<dbReference type="GO" id="GO:0016787">
    <property type="term" value="F:hydrolase activity"/>
    <property type="evidence" value="ECO:0007669"/>
    <property type="project" value="UniProtKB-KW"/>
</dbReference>
<reference evidence="7 8" key="1">
    <citation type="journal article" date="2016" name="Front. Microbiol.">
        <title>Genomic Resource of Rice Seed Associated Bacteria.</title>
        <authorList>
            <person name="Midha S."/>
            <person name="Bansal K."/>
            <person name="Sharma S."/>
            <person name="Kumar N."/>
            <person name="Patil P.P."/>
            <person name="Chaudhry V."/>
            <person name="Patil P.B."/>
        </authorList>
    </citation>
    <scope>NUCLEOTIDE SEQUENCE [LARGE SCALE GENOMIC DNA]</scope>
    <source>
        <strain evidence="7 8">SB4</strain>
    </source>
</reference>
<dbReference type="RefSeq" id="WP_058753218.1">
    <property type="nucleotide sequence ID" value="NZ_LDTE01000104.1"/>
</dbReference>
<keyword evidence="1" id="KW-0547">Nucleotide-binding</keyword>
<dbReference type="Proteomes" id="UP000074072">
    <property type="component" value="Unassembled WGS sequence"/>
</dbReference>
<dbReference type="GO" id="GO:0005524">
    <property type="term" value="F:ATP binding"/>
    <property type="evidence" value="ECO:0007669"/>
    <property type="project" value="UniProtKB-KW"/>
</dbReference>
<organism evidence="7 8">
    <name type="scientific">Sphingomonas sanguinis</name>
    <dbReference type="NCBI Taxonomy" id="33051"/>
    <lineage>
        <taxon>Bacteria</taxon>
        <taxon>Pseudomonadati</taxon>
        <taxon>Pseudomonadota</taxon>
        <taxon>Alphaproteobacteria</taxon>
        <taxon>Sphingomonadales</taxon>
        <taxon>Sphingomonadaceae</taxon>
        <taxon>Sphingomonas</taxon>
    </lineage>
</organism>
<evidence type="ECO:0000313" key="8">
    <source>
        <dbReference type="Proteomes" id="UP000074072"/>
    </source>
</evidence>
<evidence type="ECO:0000256" key="4">
    <source>
        <dbReference type="ARBA" id="ARBA00022840"/>
    </source>
</evidence>
<dbReference type="PANTHER" id="PTHR43788:SF8">
    <property type="entry name" value="DNA-BINDING PROTEIN SMUBP-2"/>
    <property type="match status" value="1"/>
</dbReference>
<dbReference type="InterPro" id="IPR050534">
    <property type="entry name" value="Coronavir_polyprotein_1ab"/>
</dbReference>
<dbReference type="Pfam" id="PF13087">
    <property type="entry name" value="AAA_12"/>
    <property type="match status" value="1"/>
</dbReference>